<organism evidence="2">
    <name type="scientific">hydrocarbon metagenome</name>
    <dbReference type="NCBI Taxonomy" id="938273"/>
    <lineage>
        <taxon>unclassified sequences</taxon>
        <taxon>metagenomes</taxon>
        <taxon>ecological metagenomes</taxon>
    </lineage>
</organism>
<name>A0A0W8FQC6_9ZZZZ</name>
<dbReference type="AlphaFoldDB" id="A0A0W8FQC6"/>
<accession>A0A0W8FQC6</accession>
<reference evidence="2" key="1">
    <citation type="journal article" date="2015" name="Proc. Natl. Acad. Sci. U.S.A.">
        <title>Networks of energetic and metabolic interactions define dynamics in microbial communities.</title>
        <authorList>
            <person name="Embree M."/>
            <person name="Liu J.K."/>
            <person name="Al-Bassam M.M."/>
            <person name="Zengler K."/>
        </authorList>
    </citation>
    <scope>NUCLEOTIDE SEQUENCE</scope>
</reference>
<feature type="transmembrane region" description="Helical" evidence="1">
    <location>
        <begin position="464"/>
        <end position="485"/>
    </location>
</feature>
<protein>
    <submittedName>
        <fullName evidence="2">Tola protein</fullName>
    </submittedName>
</protein>
<evidence type="ECO:0000313" key="2">
    <source>
        <dbReference type="EMBL" id="KUG22946.1"/>
    </source>
</evidence>
<evidence type="ECO:0000256" key="1">
    <source>
        <dbReference type="SAM" id="Phobius"/>
    </source>
</evidence>
<proteinExistence type="predicted"/>
<feature type="transmembrane region" description="Helical" evidence="1">
    <location>
        <begin position="438"/>
        <end position="458"/>
    </location>
</feature>
<keyword evidence="1" id="KW-0472">Membrane</keyword>
<keyword evidence="1" id="KW-1133">Transmembrane helix</keyword>
<keyword evidence="1" id="KW-0812">Transmembrane</keyword>
<dbReference type="EMBL" id="LNQE01000930">
    <property type="protein sequence ID" value="KUG22946.1"/>
    <property type="molecule type" value="Genomic_DNA"/>
</dbReference>
<sequence>MGDVLGKKEIIKQNFSFLAGTLPYQKSMVGVRYSEIPDSLRHKITFELSSPFSYESDFTYTISLPALSQKKITLSYSPATQNDKNVILSAGDANSVSAYLVNLRPELKIDGVTKATGSTIGMGNTENFVMTFIMPGNIRDAVANDVIAGEYYAIAINHGLMNEKLVQNRADRLNATNELFKTGQLNEILLDDVIGESLYVLAAGYFFELDTLYAMNAKIEKIASARFPSEAIMSQGLNISYLYSTPYIAALGSMRIDVDRDIRTVASMEGDADKPKEYMTSTGTLGSALEHAIFEQAFPNSEAISAVKALSIANSNGIPIYQINKDNVSQILPQLQVSNEVKTDIANSINAGKEVTISKTNISLYNWSGVGYIVKNPTTGAAGYMISGGLAGGAIVDDILNKISSLYASIAEASEDVKNELNELIKDIFIGFLHIKDIVAVIGAPFLILFVVGVLLYVALEAALIPALVALVPLIIIIGLFYLLISGWNTSAYDRRKYYCKEDLGDVKSASG</sequence>
<gene>
    <name evidence="2" type="ORF">ASZ90_007257</name>
</gene>
<comment type="caution">
    <text evidence="2">The sequence shown here is derived from an EMBL/GenBank/DDBJ whole genome shotgun (WGS) entry which is preliminary data.</text>
</comment>